<keyword evidence="2" id="KW-1185">Reference proteome</keyword>
<gene>
    <name evidence="1" type="ORF">Rumeso_02380</name>
</gene>
<dbReference type="STRING" id="442562.Rumeso_02380"/>
<sequence length="140" mass="16365">MPRIPDWYCQVGGMITDWPLYVLFAEKGDIAFLPEAMGVYRLHPGGAFSPKSDLTKLETMEMLYRIVNEGTEFRHDKDLRAGHGRYFLDMARTYLDQGRTDLARRCLREARSYRPRGQFRGLAEAFSLEVRSWLRRRASL</sequence>
<organism evidence="1 2">
    <name type="scientific">Rubellimicrobium mesophilum DSM 19309</name>
    <dbReference type="NCBI Taxonomy" id="442562"/>
    <lineage>
        <taxon>Bacteria</taxon>
        <taxon>Pseudomonadati</taxon>
        <taxon>Pseudomonadota</taxon>
        <taxon>Alphaproteobacteria</taxon>
        <taxon>Rhodobacterales</taxon>
        <taxon>Roseobacteraceae</taxon>
        <taxon>Rubellimicrobium</taxon>
    </lineage>
</organism>
<dbReference type="Proteomes" id="UP000019666">
    <property type="component" value="Unassembled WGS sequence"/>
</dbReference>
<comment type="caution">
    <text evidence="1">The sequence shown here is derived from an EMBL/GenBank/DDBJ whole genome shotgun (WGS) entry which is preliminary data.</text>
</comment>
<dbReference type="EMBL" id="AOSK01000062">
    <property type="protein sequence ID" value="EYD75951.1"/>
    <property type="molecule type" value="Genomic_DNA"/>
</dbReference>
<evidence type="ECO:0000313" key="2">
    <source>
        <dbReference type="Proteomes" id="UP000019666"/>
    </source>
</evidence>
<dbReference type="HOGENOM" id="CLU_1833722_0_0_5"/>
<evidence type="ECO:0000313" key="1">
    <source>
        <dbReference type="EMBL" id="EYD75951.1"/>
    </source>
</evidence>
<proteinExistence type="predicted"/>
<accession>A0A017HNK3</accession>
<reference evidence="1 2" key="1">
    <citation type="submission" date="2013-02" db="EMBL/GenBank/DDBJ databases">
        <authorList>
            <person name="Fiebig A."/>
            <person name="Goeker M."/>
            <person name="Klenk H.-P.P."/>
        </authorList>
    </citation>
    <scope>NUCLEOTIDE SEQUENCE [LARGE SCALE GENOMIC DNA]</scope>
    <source>
        <strain evidence="1 2">DSM 19309</strain>
    </source>
</reference>
<protein>
    <submittedName>
        <fullName evidence="1">Uncharacterized protein</fullName>
    </submittedName>
</protein>
<name>A0A017HNK3_9RHOB</name>
<dbReference type="AlphaFoldDB" id="A0A017HNK3"/>